<keyword evidence="8" id="KW-0449">Lipoprotein</keyword>
<comment type="subcellular location">
    <subcellularLocation>
        <location evidence="1">Membrane</location>
        <topology evidence="1">Lipid-anchor</topology>
        <topology evidence="1">GPI-anchor</topology>
    </subcellularLocation>
    <subcellularLocation>
        <location evidence="2">Secreted</location>
    </subcellularLocation>
</comment>
<evidence type="ECO:0000256" key="7">
    <source>
        <dbReference type="ARBA" id="ARBA00023157"/>
    </source>
</evidence>
<evidence type="ECO:0000256" key="1">
    <source>
        <dbReference type="ARBA" id="ARBA00004589"/>
    </source>
</evidence>
<feature type="chain" id="PRO_5042195327" description="CFEM domain-containing protein" evidence="9">
    <location>
        <begin position="41"/>
        <end position="169"/>
    </location>
</feature>
<keyword evidence="6 9" id="KW-0732">Signal</keyword>
<evidence type="ECO:0000313" key="11">
    <source>
        <dbReference type="EMBL" id="KAK3314695.1"/>
    </source>
</evidence>
<feature type="signal peptide" evidence="9">
    <location>
        <begin position="1"/>
        <end position="40"/>
    </location>
</feature>
<accession>A0AAE0HXJ2</accession>
<keyword evidence="5" id="KW-0336">GPI-anchor</keyword>
<dbReference type="AlphaFoldDB" id="A0AAE0HXJ2"/>
<comment type="similarity">
    <text evidence="3">Belongs to the RBT5 family.</text>
</comment>
<dbReference type="GO" id="GO:0005576">
    <property type="term" value="C:extracellular region"/>
    <property type="evidence" value="ECO:0007669"/>
    <property type="project" value="UniProtKB-SubCell"/>
</dbReference>
<name>A0AAE0HXJ2_9PEZI</name>
<keyword evidence="4" id="KW-0964">Secreted</keyword>
<organism evidence="11 12">
    <name type="scientific">Apodospora peruviana</name>
    <dbReference type="NCBI Taxonomy" id="516989"/>
    <lineage>
        <taxon>Eukaryota</taxon>
        <taxon>Fungi</taxon>
        <taxon>Dikarya</taxon>
        <taxon>Ascomycota</taxon>
        <taxon>Pezizomycotina</taxon>
        <taxon>Sordariomycetes</taxon>
        <taxon>Sordariomycetidae</taxon>
        <taxon>Sordariales</taxon>
        <taxon>Lasiosphaeriaceae</taxon>
        <taxon>Apodospora</taxon>
    </lineage>
</organism>
<dbReference type="Pfam" id="PF05730">
    <property type="entry name" value="CFEM"/>
    <property type="match status" value="1"/>
</dbReference>
<keyword evidence="12" id="KW-1185">Reference proteome</keyword>
<keyword evidence="5" id="KW-0325">Glycoprotein</keyword>
<evidence type="ECO:0000256" key="4">
    <source>
        <dbReference type="ARBA" id="ARBA00022525"/>
    </source>
</evidence>
<gene>
    <name evidence="11" type="ORF">B0H66DRAFT_318794</name>
</gene>
<evidence type="ECO:0000256" key="3">
    <source>
        <dbReference type="ARBA" id="ARBA00010031"/>
    </source>
</evidence>
<proteinExistence type="inferred from homology"/>
<dbReference type="GO" id="GO:0098552">
    <property type="term" value="C:side of membrane"/>
    <property type="evidence" value="ECO:0007669"/>
    <property type="project" value="UniProtKB-KW"/>
</dbReference>
<evidence type="ECO:0000256" key="9">
    <source>
        <dbReference type="SAM" id="SignalP"/>
    </source>
</evidence>
<feature type="domain" description="CFEM" evidence="10">
    <location>
        <begin position="60"/>
        <end position="129"/>
    </location>
</feature>
<keyword evidence="7" id="KW-1015">Disulfide bond</keyword>
<comment type="caution">
    <text evidence="11">The sequence shown here is derived from an EMBL/GenBank/DDBJ whole genome shotgun (WGS) entry which is preliminary data.</text>
</comment>
<evidence type="ECO:0000256" key="8">
    <source>
        <dbReference type="ARBA" id="ARBA00023288"/>
    </source>
</evidence>
<dbReference type="InterPro" id="IPR008427">
    <property type="entry name" value="Extracellular_membr_CFEM_dom"/>
</dbReference>
<sequence>MRANHYSRYRPECFSIPSSSFLLAFLVFAQIIALLPQCQAASSPTSSSSPPLTLSFPDIAATVPPCGLDCVIQLAPNSSCLDGNPQGDALCLCENDILSYYPAVLSCVQEKCSTEESLGEFCPCTSFSCKRKQGMKVQADKGRNCPWCVGGMRETPKIEESRRAGTTVS</sequence>
<evidence type="ECO:0000259" key="10">
    <source>
        <dbReference type="Pfam" id="PF05730"/>
    </source>
</evidence>
<dbReference type="EMBL" id="JAUEDM010000006">
    <property type="protein sequence ID" value="KAK3314695.1"/>
    <property type="molecule type" value="Genomic_DNA"/>
</dbReference>
<reference evidence="11" key="2">
    <citation type="submission" date="2023-06" db="EMBL/GenBank/DDBJ databases">
        <authorList>
            <consortium name="Lawrence Berkeley National Laboratory"/>
            <person name="Haridas S."/>
            <person name="Hensen N."/>
            <person name="Bonometti L."/>
            <person name="Westerberg I."/>
            <person name="Brannstrom I.O."/>
            <person name="Guillou S."/>
            <person name="Cros-Aarteil S."/>
            <person name="Calhoun S."/>
            <person name="Kuo A."/>
            <person name="Mondo S."/>
            <person name="Pangilinan J."/>
            <person name="Riley R."/>
            <person name="Labutti K."/>
            <person name="Andreopoulos B."/>
            <person name="Lipzen A."/>
            <person name="Chen C."/>
            <person name="Yanf M."/>
            <person name="Daum C."/>
            <person name="Ng V."/>
            <person name="Clum A."/>
            <person name="Steindorff A."/>
            <person name="Ohm R."/>
            <person name="Martin F."/>
            <person name="Silar P."/>
            <person name="Natvig D."/>
            <person name="Lalanne C."/>
            <person name="Gautier V."/>
            <person name="Ament-Velasquez S.L."/>
            <person name="Kruys A."/>
            <person name="Hutchinson M.I."/>
            <person name="Powell A.J."/>
            <person name="Barry K."/>
            <person name="Miller A.N."/>
            <person name="Grigoriev I.V."/>
            <person name="Debuchy R."/>
            <person name="Gladieux P."/>
            <person name="Thoren M.H."/>
            <person name="Johannesson H."/>
        </authorList>
    </citation>
    <scope>NUCLEOTIDE SEQUENCE</scope>
    <source>
        <strain evidence="11">CBS 118394</strain>
    </source>
</reference>
<keyword evidence="5" id="KW-0472">Membrane</keyword>
<reference evidence="11" key="1">
    <citation type="journal article" date="2023" name="Mol. Phylogenet. Evol.">
        <title>Genome-scale phylogeny and comparative genomics of the fungal order Sordariales.</title>
        <authorList>
            <person name="Hensen N."/>
            <person name="Bonometti L."/>
            <person name="Westerberg I."/>
            <person name="Brannstrom I.O."/>
            <person name="Guillou S."/>
            <person name="Cros-Aarteil S."/>
            <person name="Calhoun S."/>
            <person name="Haridas S."/>
            <person name="Kuo A."/>
            <person name="Mondo S."/>
            <person name="Pangilinan J."/>
            <person name="Riley R."/>
            <person name="LaButti K."/>
            <person name="Andreopoulos B."/>
            <person name="Lipzen A."/>
            <person name="Chen C."/>
            <person name="Yan M."/>
            <person name="Daum C."/>
            <person name="Ng V."/>
            <person name="Clum A."/>
            <person name="Steindorff A."/>
            <person name="Ohm R.A."/>
            <person name="Martin F."/>
            <person name="Silar P."/>
            <person name="Natvig D.O."/>
            <person name="Lalanne C."/>
            <person name="Gautier V."/>
            <person name="Ament-Velasquez S.L."/>
            <person name="Kruys A."/>
            <person name="Hutchinson M.I."/>
            <person name="Powell A.J."/>
            <person name="Barry K."/>
            <person name="Miller A.N."/>
            <person name="Grigoriev I.V."/>
            <person name="Debuchy R."/>
            <person name="Gladieux P."/>
            <person name="Hiltunen Thoren M."/>
            <person name="Johannesson H."/>
        </authorList>
    </citation>
    <scope>NUCLEOTIDE SEQUENCE</scope>
    <source>
        <strain evidence="11">CBS 118394</strain>
    </source>
</reference>
<evidence type="ECO:0000256" key="5">
    <source>
        <dbReference type="ARBA" id="ARBA00022622"/>
    </source>
</evidence>
<dbReference type="Proteomes" id="UP001283341">
    <property type="component" value="Unassembled WGS sequence"/>
</dbReference>
<evidence type="ECO:0000313" key="12">
    <source>
        <dbReference type="Proteomes" id="UP001283341"/>
    </source>
</evidence>
<evidence type="ECO:0000256" key="6">
    <source>
        <dbReference type="ARBA" id="ARBA00022729"/>
    </source>
</evidence>
<protein>
    <recommendedName>
        <fullName evidence="10">CFEM domain-containing protein</fullName>
    </recommendedName>
</protein>
<evidence type="ECO:0000256" key="2">
    <source>
        <dbReference type="ARBA" id="ARBA00004613"/>
    </source>
</evidence>